<evidence type="ECO:0000313" key="1">
    <source>
        <dbReference type="EMBL" id="RAS21860.1"/>
    </source>
</evidence>
<sequence length="265" mass="29818">MEALNEAIIKAAVIDRLLRHHINDDAVLISEMVLANGLRRADLAIANGFLHAFEIKSDRDTLGRLDGQLEAYMAQFDKVTLVVASRFVESILSKYPKHVEVWEALNEGVRVRIKLRRRGECVPVRSAAILGGFLRKTDLATFLRSEGVDITAAAPRLNLMQELERVSVKRLRRFVLSTVKRRYKTLHETFMTQRCEVTLPGDLVALRRTEIAVAQSVGGLRIAPAVSDTKSEQRLERAVNVNRLRERYGLVAENIPQTVLLRSAA</sequence>
<name>A0A329BJA4_9BURK</name>
<accession>A0A329BJA4</accession>
<organism evidence="1 2">
    <name type="scientific">Paraburkholderia bryophila</name>
    <dbReference type="NCBI Taxonomy" id="420952"/>
    <lineage>
        <taxon>Bacteria</taxon>
        <taxon>Pseudomonadati</taxon>
        <taxon>Pseudomonadota</taxon>
        <taxon>Betaproteobacteria</taxon>
        <taxon>Burkholderiales</taxon>
        <taxon>Burkholderiaceae</taxon>
        <taxon>Paraburkholderia</taxon>
    </lineage>
</organism>
<dbReference type="RefSeq" id="WP_111934535.1">
    <property type="nucleotide sequence ID" value="NZ_CADFFP010000007.1"/>
</dbReference>
<protein>
    <recommendedName>
        <fullName evidence="3">Sce7726 family protein</fullName>
    </recommendedName>
</protein>
<evidence type="ECO:0000313" key="2">
    <source>
        <dbReference type="Proteomes" id="UP000248918"/>
    </source>
</evidence>
<evidence type="ECO:0008006" key="3">
    <source>
        <dbReference type="Google" id="ProtNLM"/>
    </source>
</evidence>
<dbReference type="AlphaFoldDB" id="A0A329BJA4"/>
<dbReference type="InterPro" id="IPR047729">
    <property type="entry name" value="Sce7726-like"/>
</dbReference>
<reference evidence="1 2" key="1">
    <citation type="submission" date="2018-06" db="EMBL/GenBank/DDBJ databases">
        <title>Genomic Encyclopedia of Type Strains, Phase III (KMG-III): the genomes of soil and plant-associated and newly described type strains.</title>
        <authorList>
            <person name="Whitman W."/>
        </authorList>
    </citation>
    <scope>NUCLEOTIDE SEQUENCE [LARGE SCALE GENOMIC DNA]</scope>
    <source>
        <strain evidence="1 2">LMG 23644</strain>
    </source>
</reference>
<dbReference type="Proteomes" id="UP000248918">
    <property type="component" value="Unassembled WGS sequence"/>
</dbReference>
<proteinExistence type="predicted"/>
<gene>
    <name evidence="1" type="ORF">BX591_12612</name>
</gene>
<dbReference type="NCBIfam" id="NF033832">
    <property type="entry name" value="sce7726_fam"/>
    <property type="match status" value="1"/>
</dbReference>
<comment type="caution">
    <text evidence="1">The sequence shown here is derived from an EMBL/GenBank/DDBJ whole genome shotgun (WGS) entry which is preliminary data.</text>
</comment>
<dbReference type="EMBL" id="QLTK01000026">
    <property type="protein sequence ID" value="RAS21860.1"/>
    <property type="molecule type" value="Genomic_DNA"/>
</dbReference>